<dbReference type="GO" id="GO:0009236">
    <property type="term" value="P:cobalamin biosynthetic process"/>
    <property type="evidence" value="ECO:0007669"/>
    <property type="project" value="UniProtKB-KW"/>
</dbReference>
<evidence type="ECO:0000313" key="4">
    <source>
        <dbReference type="EMBL" id="GKX31280.1"/>
    </source>
</evidence>
<dbReference type="Pfam" id="PF02571">
    <property type="entry name" value="CbiJ"/>
    <property type="match status" value="1"/>
</dbReference>
<keyword evidence="3" id="KW-0560">Oxidoreductase</keyword>
<proteinExistence type="predicted"/>
<reference evidence="4" key="1">
    <citation type="submission" date="2022-06" db="EMBL/GenBank/DDBJ databases">
        <title>Vallitalea longa sp. nov., an anaerobic bacterium isolated from marine sediment.</title>
        <authorList>
            <person name="Hirano S."/>
            <person name="Terahara T."/>
            <person name="Mori K."/>
            <person name="Hamada M."/>
            <person name="Matsumoto R."/>
            <person name="Kobayashi T."/>
        </authorList>
    </citation>
    <scope>NUCLEOTIDE SEQUENCE</scope>
    <source>
        <strain evidence="4">SH18-1</strain>
    </source>
</reference>
<evidence type="ECO:0000256" key="2">
    <source>
        <dbReference type="ARBA" id="ARBA00022573"/>
    </source>
</evidence>
<dbReference type="PROSITE" id="PS51014">
    <property type="entry name" value="COBK_CBIJ"/>
    <property type="match status" value="1"/>
</dbReference>
<dbReference type="NCBIfam" id="TIGR00715">
    <property type="entry name" value="precor6x_red"/>
    <property type="match status" value="1"/>
</dbReference>
<name>A0A9W5YEZ1_9FIRM</name>
<evidence type="ECO:0000313" key="5">
    <source>
        <dbReference type="Proteomes" id="UP001144256"/>
    </source>
</evidence>
<protein>
    <submittedName>
        <fullName evidence="4">Precorrin-6x reductase</fullName>
    </submittedName>
</protein>
<dbReference type="EMBL" id="BRLB01000015">
    <property type="protein sequence ID" value="GKX31280.1"/>
    <property type="molecule type" value="Genomic_DNA"/>
</dbReference>
<sequence length="252" mass="28324">MILILGGTSESIIIANMIRKISTGLVLSTATEYGKEVARKNFEGSIICGKKDESELKTYCINNNIGLIVDATHPYAKLVSENAISISKSLGIKYIRYERPLIKKDEEKYVYCYSYEEAGKMINRLQGNVLITTGSKDIEHILQEIKDKNRAFIRILPQSGNIEKLEKLNVLPDQIIAMKGPFAKDLNIAMLKNYNCKILVTKESGSQGMLEEKLQAAEDCNAKVIIIGRPKIDYPKVFIDIDNLINYINDIT</sequence>
<gene>
    <name evidence="4" type="primary">cbiJ</name>
    <name evidence="4" type="ORF">SH1V18_37600</name>
</gene>
<comment type="pathway">
    <text evidence="1">Cofactor biosynthesis; adenosylcobalamin biosynthesis.</text>
</comment>
<dbReference type="RefSeq" id="WP_281818176.1">
    <property type="nucleotide sequence ID" value="NZ_BRLB01000015.1"/>
</dbReference>
<comment type="caution">
    <text evidence="4">The sequence shown here is derived from an EMBL/GenBank/DDBJ whole genome shotgun (WGS) entry which is preliminary data.</text>
</comment>
<dbReference type="AlphaFoldDB" id="A0A9W5YEZ1"/>
<evidence type="ECO:0000256" key="3">
    <source>
        <dbReference type="ARBA" id="ARBA00023002"/>
    </source>
</evidence>
<accession>A0A9W5YEZ1</accession>
<keyword evidence="2" id="KW-0169">Cobalamin biosynthesis</keyword>
<dbReference type="PANTHER" id="PTHR36925:SF1">
    <property type="entry name" value="COBALT-PRECORRIN-6A REDUCTASE"/>
    <property type="match status" value="1"/>
</dbReference>
<organism evidence="4 5">
    <name type="scientific">Vallitalea longa</name>
    <dbReference type="NCBI Taxonomy" id="2936439"/>
    <lineage>
        <taxon>Bacteria</taxon>
        <taxon>Bacillati</taxon>
        <taxon>Bacillota</taxon>
        <taxon>Clostridia</taxon>
        <taxon>Lachnospirales</taxon>
        <taxon>Vallitaleaceae</taxon>
        <taxon>Vallitalea</taxon>
    </lineage>
</organism>
<dbReference type="Proteomes" id="UP001144256">
    <property type="component" value="Unassembled WGS sequence"/>
</dbReference>
<evidence type="ECO:0000256" key="1">
    <source>
        <dbReference type="ARBA" id="ARBA00004953"/>
    </source>
</evidence>
<dbReference type="InterPro" id="IPR003723">
    <property type="entry name" value="Precorrin-6x_reduct"/>
</dbReference>
<keyword evidence="5" id="KW-1185">Reference proteome</keyword>
<dbReference type="GO" id="GO:0016994">
    <property type="term" value="F:precorrin-6A reductase activity"/>
    <property type="evidence" value="ECO:0007669"/>
    <property type="project" value="InterPro"/>
</dbReference>
<dbReference type="PANTHER" id="PTHR36925">
    <property type="entry name" value="COBALT-PRECORRIN-6A REDUCTASE"/>
    <property type="match status" value="1"/>
</dbReference>